<gene>
    <name evidence="1" type="ORF">BST99_00465</name>
</gene>
<protein>
    <submittedName>
        <fullName evidence="1">Uncharacterized protein</fullName>
    </submittedName>
</protein>
<evidence type="ECO:0000313" key="2">
    <source>
        <dbReference type="Proteomes" id="UP000239366"/>
    </source>
</evidence>
<proteinExistence type="predicted"/>
<keyword evidence="2" id="KW-1185">Reference proteome</keyword>
<organism evidence="1 2">
    <name type="scientific">Aureicoccus marinus</name>
    <dbReference type="NCBI Taxonomy" id="754435"/>
    <lineage>
        <taxon>Bacteria</taxon>
        <taxon>Pseudomonadati</taxon>
        <taxon>Bacteroidota</taxon>
        <taxon>Flavobacteriia</taxon>
        <taxon>Flavobacteriales</taxon>
        <taxon>Flavobacteriaceae</taxon>
        <taxon>Aureicoccus</taxon>
    </lineage>
</organism>
<dbReference type="EMBL" id="MQVX01000001">
    <property type="protein sequence ID" value="PQJ14420.1"/>
    <property type="molecule type" value="Genomic_DNA"/>
</dbReference>
<evidence type="ECO:0000313" key="1">
    <source>
        <dbReference type="EMBL" id="PQJ14420.1"/>
    </source>
</evidence>
<reference evidence="2" key="1">
    <citation type="submission" date="2016-11" db="EMBL/GenBank/DDBJ databases">
        <title>Trade-off between light-utilization and light-protection in marine flavobacteria.</title>
        <authorList>
            <person name="Kumagai Y."/>
            <person name="Yoshizawa S."/>
            <person name="Kogure K."/>
        </authorList>
    </citation>
    <scope>NUCLEOTIDE SEQUENCE [LARGE SCALE GENOMIC DNA]</scope>
    <source>
        <strain evidence="2">SG-18</strain>
    </source>
</reference>
<accession>A0A2S7T3C3</accession>
<comment type="caution">
    <text evidence="1">The sequence shown here is derived from an EMBL/GenBank/DDBJ whole genome shotgun (WGS) entry which is preliminary data.</text>
</comment>
<name>A0A2S7T3C3_9FLAO</name>
<sequence length="71" mass="8393">MDLLRKIQGGIIGIAILNRIKARFVRLEEWEGYIYRYKNAAWVVLLKKELSICFIIIYRYICSPKNDGELT</sequence>
<dbReference type="Proteomes" id="UP000239366">
    <property type="component" value="Unassembled WGS sequence"/>
</dbReference>
<dbReference type="AlphaFoldDB" id="A0A2S7T3C3"/>